<dbReference type="PANTHER" id="PTHR46865">
    <property type="entry name" value="OXIDOREDUCTASE-RELATED"/>
    <property type="match status" value="1"/>
</dbReference>
<feature type="domain" description="FAD-binding" evidence="1">
    <location>
        <begin position="12"/>
        <end position="349"/>
    </location>
</feature>
<dbReference type="OrthoDB" id="4230779at2"/>
<dbReference type="Pfam" id="PF01494">
    <property type="entry name" value="FAD_binding_3"/>
    <property type="match status" value="1"/>
</dbReference>
<keyword evidence="3" id="KW-1185">Reference proteome</keyword>
<dbReference type="STRING" id="1120919.GCA_000429165_01886"/>
<dbReference type="EMBL" id="BJYF01000005">
    <property type="protein sequence ID" value="GEN59241.1"/>
    <property type="molecule type" value="Genomic_DNA"/>
</dbReference>
<dbReference type="AlphaFoldDB" id="A0A511X8J4"/>
<reference evidence="2 3" key="1">
    <citation type="submission" date="2019-07" db="EMBL/GenBank/DDBJ databases">
        <title>Whole genome shotgun sequence of Acetobacter nitrogenifigens NBRC 105050.</title>
        <authorList>
            <person name="Hosoyama A."/>
            <person name="Uohara A."/>
            <person name="Ohji S."/>
            <person name="Ichikawa N."/>
        </authorList>
    </citation>
    <scope>NUCLEOTIDE SEQUENCE [LARGE SCALE GENOMIC DNA]</scope>
    <source>
        <strain evidence="2 3">NBRC 105050</strain>
    </source>
</reference>
<keyword evidence="2" id="KW-0503">Monooxygenase</keyword>
<evidence type="ECO:0000259" key="1">
    <source>
        <dbReference type="Pfam" id="PF01494"/>
    </source>
</evidence>
<sequence length="410" mass="44817">MTAEQTTARKRRVLISGASIAGPTLAFWLDRYGFDVTVVERAPTIRTGGYPIDVRGTAIDVIERMNLLPQVRAAHVESRMMTFVDAQGGIIGSVPIYEAIGSDVSRDVELPRGTLASLLYDATLGGAIDYRFNESIETLRDDGDGVDIRFTSGRQERYDIVVGADGMHSLTRRLVFGPEAQFTRFLGFSFNIFTLPNDRGLSHGGVFHAEPGKVAGLFAVKESDQLFAFLTFVADDASISGNRDPQEQIRRTRAAFAGMGWELPRLLDAMEEADDLYFDTVSQIKMPAWSSGRVALLGDAAYAPSFRSGQGTSLALVGAYVLAGELATHDDPTDAFNTYDRLMRPFVEANQALATDGHGEFFLPRTQQDIEARDRMLAEIAKNGMANLRGGGRPEAHAALQLPDYPLQPL</sequence>
<dbReference type="Gene3D" id="3.30.9.10">
    <property type="entry name" value="D-Amino Acid Oxidase, subunit A, domain 2"/>
    <property type="match status" value="1"/>
</dbReference>
<dbReference type="Gene3D" id="3.50.50.60">
    <property type="entry name" value="FAD/NAD(P)-binding domain"/>
    <property type="match status" value="1"/>
</dbReference>
<organism evidence="2 3">
    <name type="scientific">Acetobacter nitrogenifigens DSM 23921 = NBRC 105050</name>
    <dbReference type="NCBI Taxonomy" id="1120919"/>
    <lineage>
        <taxon>Bacteria</taxon>
        <taxon>Pseudomonadati</taxon>
        <taxon>Pseudomonadota</taxon>
        <taxon>Alphaproteobacteria</taxon>
        <taxon>Acetobacterales</taxon>
        <taxon>Acetobacteraceae</taxon>
        <taxon>Acetobacter</taxon>
    </lineage>
</organism>
<dbReference type="Proteomes" id="UP000321635">
    <property type="component" value="Unassembled WGS sequence"/>
</dbReference>
<name>A0A511X8J4_9PROT</name>
<protein>
    <submittedName>
        <fullName evidence="2">Monooxygenase</fullName>
    </submittedName>
</protein>
<keyword evidence="2" id="KW-0560">Oxidoreductase</keyword>
<dbReference type="PANTHER" id="PTHR46865:SF2">
    <property type="entry name" value="MONOOXYGENASE"/>
    <property type="match status" value="1"/>
</dbReference>
<evidence type="ECO:0000313" key="2">
    <source>
        <dbReference type="EMBL" id="GEN59241.1"/>
    </source>
</evidence>
<accession>A0A511X8J4</accession>
<gene>
    <name evidence="2" type="ORF">ANI02nite_11250</name>
</gene>
<dbReference type="InterPro" id="IPR036188">
    <property type="entry name" value="FAD/NAD-bd_sf"/>
</dbReference>
<comment type="caution">
    <text evidence="2">The sequence shown here is derived from an EMBL/GenBank/DDBJ whole genome shotgun (WGS) entry which is preliminary data.</text>
</comment>
<dbReference type="SUPFAM" id="SSF51905">
    <property type="entry name" value="FAD/NAD(P)-binding domain"/>
    <property type="match status" value="1"/>
</dbReference>
<dbReference type="GO" id="GO:0004497">
    <property type="term" value="F:monooxygenase activity"/>
    <property type="evidence" value="ECO:0007669"/>
    <property type="project" value="UniProtKB-KW"/>
</dbReference>
<dbReference type="InterPro" id="IPR051704">
    <property type="entry name" value="FAD_aromatic-hydroxylase"/>
</dbReference>
<dbReference type="PRINTS" id="PR00420">
    <property type="entry name" value="RNGMNOXGNASE"/>
</dbReference>
<dbReference type="InterPro" id="IPR002938">
    <property type="entry name" value="FAD-bd"/>
</dbReference>
<proteinExistence type="predicted"/>
<dbReference type="GO" id="GO:0071949">
    <property type="term" value="F:FAD binding"/>
    <property type="evidence" value="ECO:0007669"/>
    <property type="project" value="InterPro"/>
</dbReference>
<evidence type="ECO:0000313" key="3">
    <source>
        <dbReference type="Proteomes" id="UP000321635"/>
    </source>
</evidence>
<dbReference type="RefSeq" id="WP_026397859.1">
    <property type="nucleotide sequence ID" value="NZ_AUBI01000005.1"/>
</dbReference>